<dbReference type="Proteomes" id="UP000704712">
    <property type="component" value="Unassembled WGS sequence"/>
</dbReference>
<evidence type="ECO:0000313" key="3">
    <source>
        <dbReference type="Proteomes" id="UP000704712"/>
    </source>
</evidence>
<dbReference type="EMBL" id="JAACNO010000176">
    <property type="protein sequence ID" value="KAF4149438.1"/>
    <property type="molecule type" value="Genomic_DNA"/>
</dbReference>
<comment type="caution">
    <text evidence="2">The sequence shown here is derived from an EMBL/GenBank/DDBJ whole genome shotgun (WGS) entry which is preliminary data.</text>
</comment>
<dbReference type="AlphaFoldDB" id="A0A8S9VFL5"/>
<organism evidence="2 3">
    <name type="scientific">Phytophthora infestans</name>
    <name type="common">Potato late blight agent</name>
    <name type="synonym">Botrytis infestans</name>
    <dbReference type="NCBI Taxonomy" id="4787"/>
    <lineage>
        <taxon>Eukaryota</taxon>
        <taxon>Sar</taxon>
        <taxon>Stramenopiles</taxon>
        <taxon>Oomycota</taxon>
        <taxon>Peronosporomycetes</taxon>
        <taxon>Peronosporales</taxon>
        <taxon>Peronosporaceae</taxon>
        <taxon>Phytophthora</taxon>
    </lineage>
</organism>
<keyword evidence="1" id="KW-0812">Transmembrane</keyword>
<reference evidence="2" key="1">
    <citation type="submission" date="2020-03" db="EMBL/GenBank/DDBJ databases">
        <title>Hybrid Assembly of Korean Phytophthora infestans isolates.</title>
        <authorList>
            <person name="Prokchorchik M."/>
            <person name="Lee Y."/>
            <person name="Seo J."/>
            <person name="Cho J.-H."/>
            <person name="Park Y.-E."/>
            <person name="Jang D.-C."/>
            <person name="Im J.-S."/>
            <person name="Choi J.-G."/>
            <person name="Park H.-J."/>
            <person name="Lee G.-B."/>
            <person name="Lee Y.-G."/>
            <person name="Hong S.-Y."/>
            <person name="Cho K."/>
            <person name="Sohn K.H."/>
        </authorList>
    </citation>
    <scope>NUCLEOTIDE SEQUENCE</scope>
    <source>
        <strain evidence="2">KR_2_A2</strain>
    </source>
</reference>
<proteinExistence type="predicted"/>
<keyword evidence="1" id="KW-1133">Transmembrane helix</keyword>
<sequence>MPRTRHPASEERLEYVNLDIYCGNGRTWSVCKRCDQAYKNSSTVAMSSSRSNYEAGNDGRRLASGYDAVLRQLNPKRQKRIDAIWLEYHKKGDTKVLQRLVLEFEADNNLSGSFIEWQSTARLLRHANKMSGSVDPLPRRKTLGGPILDEYALAFDTRDYLTLRKSQSNTGDRANLLSDVWQIIARAQLLGCLMALFGFVFVYCLFATSSGHDSVAITEKMEGVTLNIQKDVRSSSKSIDPPLARHCFRKFFADRLNNLKKAALQPNYAQAINHASDTNASSTKWIVEVNVCIRDIYVYKLHVKQLYETRWNSTHGCFASPLKVRSALEMLEVKFRYTDDYYADLVVFSNRTFRASLADVEEVGLPLAHASLKHSHDENTIADVVVGYLDMNAGLAKHSFGSRNLIREVEKRWRQTLLRSDKAARLIDPKECRQLRDRDDRFECCEPEEDAGVESIVGPDAVLSTGSQCPVN</sequence>
<evidence type="ECO:0000313" key="2">
    <source>
        <dbReference type="EMBL" id="KAF4149438.1"/>
    </source>
</evidence>
<keyword evidence="1" id="KW-0472">Membrane</keyword>
<protein>
    <submittedName>
        <fullName evidence="2">Uncharacterized protein</fullName>
    </submittedName>
</protein>
<gene>
    <name evidence="2" type="ORF">GN958_ATG01410</name>
</gene>
<name>A0A8S9VFL5_PHYIN</name>
<evidence type="ECO:0000256" key="1">
    <source>
        <dbReference type="SAM" id="Phobius"/>
    </source>
</evidence>
<accession>A0A8S9VFL5</accession>
<feature type="transmembrane region" description="Helical" evidence="1">
    <location>
        <begin position="189"/>
        <end position="208"/>
    </location>
</feature>